<dbReference type="InterPro" id="IPR002933">
    <property type="entry name" value="Peptidase_M20"/>
</dbReference>
<reference evidence="4 5" key="1">
    <citation type="submission" date="2015-01" db="EMBL/GenBank/DDBJ databases">
        <title>The Genome Sequence of Fonsecaea pedrosoi CBS 271.37.</title>
        <authorList>
            <consortium name="The Broad Institute Genomics Platform"/>
            <person name="Cuomo C."/>
            <person name="de Hoog S."/>
            <person name="Gorbushina A."/>
            <person name="Stielow B."/>
            <person name="Teixiera M."/>
            <person name="Abouelleil A."/>
            <person name="Chapman S.B."/>
            <person name="Priest M."/>
            <person name="Young S.K."/>
            <person name="Wortman J."/>
            <person name="Nusbaum C."/>
            <person name="Birren B."/>
        </authorList>
    </citation>
    <scope>NUCLEOTIDE SEQUENCE [LARGE SCALE GENOMIC DNA]</scope>
    <source>
        <strain evidence="4 5">CBS 271.37</strain>
    </source>
</reference>
<proteinExistence type="inferred from homology"/>
<dbReference type="GeneID" id="25305729"/>
<dbReference type="PANTHER" id="PTHR32494:SF5">
    <property type="entry name" value="ALLANTOATE AMIDOHYDROLASE"/>
    <property type="match status" value="1"/>
</dbReference>
<dbReference type="InterPro" id="IPR010158">
    <property type="entry name" value="Amidase_Cbmase"/>
</dbReference>
<dbReference type="VEuPathDB" id="FungiDB:Z517_06239"/>
<organism evidence="4 5">
    <name type="scientific">Fonsecaea pedrosoi CBS 271.37</name>
    <dbReference type="NCBI Taxonomy" id="1442368"/>
    <lineage>
        <taxon>Eukaryota</taxon>
        <taxon>Fungi</taxon>
        <taxon>Dikarya</taxon>
        <taxon>Ascomycota</taxon>
        <taxon>Pezizomycotina</taxon>
        <taxon>Eurotiomycetes</taxon>
        <taxon>Chaetothyriomycetidae</taxon>
        <taxon>Chaetothyriales</taxon>
        <taxon>Herpotrichiellaceae</taxon>
        <taxon>Fonsecaea</taxon>
    </lineage>
</organism>
<keyword evidence="5" id="KW-1185">Reference proteome</keyword>
<protein>
    <recommendedName>
        <fullName evidence="3">Peptidase M20 dimerisation domain-containing protein</fullName>
    </recommendedName>
</protein>
<dbReference type="AlphaFoldDB" id="A0A0D2GM73"/>
<dbReference type="Pfam" id="PF01546">
    <property type="entry name" value="Peptidase_M20"/>
    <property type="match status" value="1"/>
</dbReference>
<dbReference type="GO" id="GO:0016813">
    <property type="term" value="F:hydrolase activity, acting on carbon-nitrogen (but not peptide) bonds, in linear amidines"/>
    <property type="evidence" value="ECO:0007669"/>
    <property type="project" value="InterPro"/>
</dbReference>
<comment type="similarity">
    <text evidence="1">Belongs to the peptidase M20A family.</text>
</comment>
<dbReference type="Proteomes" id="UP000053029">
    <property type="component" value="Unassembled WGS sequence"/>
</dbReference>
<dbReference type="Pfam" id="PF07687">
    <property type="entry name" value="M20_dimer"/>
    <property type="match status" value="1"/>
</dbReference>
<keyword evidence="2" id="KW-0378">Hydrolase</keyword>
<dbReference type="HOGENOM" id="CLU_024588_2_0_1"/>
<dbReference type="NCBIfam" id="TIGR01879">
    <property type="entry name" value="hydantase"/>
    <property type="match status" value="1"/>
</dbReference>
<evidence type="ECO:0000256" key="2">
    <source>
        <dbReference type="ARBA" id="ARBA00022801"/>
    </source>
</evidence>
<dbReference type="Gene3D" id="3.40.630.10">
    <property type="entry name" value="Zn peptidases"/>
    <property type="match status" value="1"/>
</dbReference>
<dbReference type="RefSeq" id="XP_013283433.1">
    <property type="nucleotide sequence ID" value="XM_013427979.1"/>
</dbReference>
<evidence type="ECO:0000259" key="3">
    <source>
        <dbReference type="Pfam" id="PF07687"/>
    </source>
</evidence>
<dbReference type="Gene3D" id="3.30.70.360">
    <property type="match status" value="1"/>
</dbReference>
<accession>A0A0D2GM73</accession>
<dbReference type="EMBL" id="KN846972">
    <property type="protein sequence ID" value="KIW79625.1"/>
    <property type="molecule type" value="Genomic_DNA"/>
</dbReference>
<feature type="domain" description="Peptidase M20 dimerisation" evidence="3">
    <location>
        <begin position="260"/>
        <end position="360"/>
    </location>
</feature>
<evidence type="ECO:0000313" key="5">
    <source>
        <dbReference type="Proteomes" id="UP000053029"/>
    </source>
</evidence>
<evidence type="ECO:0000256" key="1">
    <source>
        <dbReference type="ARBA" id="ARBA00006247"/>
    </source>
</evidence>
<dbReference type="OrthoDB" id="4676at2759"/>
<dbReference type="NCBIfam" id="NF006769">
    <property type="entry name" value="PRK09290.1-3"/>
    <property type="match status" value="1"/>
</dbReference>
<evidence type="ECO:0000313" key="4">
    <source>
        <dbReference type="EMBL" id="KIW79625.1"/>
    </source>
</evidence>
<gene>
    <name evidence="4" type="ORF">Z517_06239</name>
</gene>
<dbReference type="InterPro" id="IPR011650">
    <property type="entry name" value="Peptidase_M20_dimer"/>
</dbReference>
<dbReference type="CDD" id="cd03884">
    <property type="entry name" value="M20_bAS"/>
    <property type="match status" value="1"/>
</dbReference>
<name>A0A0D2GM73_9EURO</name>
<dbReference type="InterPro" id="IPR036264">
    <property type="entry name" value="Bact_exopeptidase_dim_dom"/>
</dbReference>
<dbReference type="SUPFAM" id="SSF53187">
    <property type="entry name" value="Zn-dependent exopeptidases"/>
    <property type="match status" value="1"/>
</dbReference>
<dbReference type="NCBIfam" id="NF006771">
    <property type="entry name" value="PRK09290.1-5"/>
    <property type="match status" value="1"/>
</dbReference>
<sequence length="471" mass="51185">MNHIRSAFSLLHAPFTASSRNACRGLIRRQSRQNTPQVRSFTAGYRLYSVSTLTVNQQRLWDTLHHTAQWGATPEGGVRRLTLTPEDKAVRDWFVDTVQQYGATVKVDEMGNLFAIRPGQNNDIAPIGIGSHLDTQPAGGRYDGILGVQAGVEILKVLHENNYTTYAPIAVIDWTNEEGARFNTGMLSSAVWAGNVSLEDAYNHIDSDGLRFKDELAKIGYLGPVKASHAANPLSAHFEYHIEQGPVLEEDGKSVGVVTGVQGMTWLMVTVNGRCQHCGTTPIDRRADALLAAAQMISRINTVAWEHKGVTTVGVINSEPQSPGTIPGTVTFSVDIEHLSNNTLDKMADVVRELCASIAESNSCTVDIKQIWRSAGVEFHKDCIDAVRSSAIELVGQDGYRELPAGAGHDSVNTSYICPTSMVFIPSKNGISHHPTEYSTPEHCALGTQVLLNAVLRYDQGLKARGQPSSG</sequence>
<dbReference type="SUPFAM" id="SSF55031">
    <property type="entry name" value="Bacterial exopeptidase dimerisation domain"/>
    <property type="match status" value="1"/>
</dbReference>
<dbReference type="PANTHER" id="PTHR32494">
    <property type="entry name" value="ALLANTOATE DEIMINASE-RELATED"/>
    <property type="match status" value="1"/>
</dbReference>